<feature type="chain" id="PRO_5039109592" description="DUF2020 domain-containing protein" evidence="2">
    <location>
        <begin position="23"/>
        <end position="202"/>
    </location>
</feature>
<dbReference type="HOGENOM" id="CLU_099876_0_0_11"/>
<keyword evidence="2" id="KW-0732">Signal</keyword>
<dbReference type="Gene3D" id="3.40.1000.10">
    <property type="entry name" value="Mog1/PsbP, alpha/beta/alpha sandwich"/>
    <property type="match status" value="1"/>
</dbReference>
<name>Q8FLS6_COREF</name>
<proteinExistence type="predicted"/>
<sequence>MRRTLPTRGLKTILLTSAIALAVAGCTDGSPEAPPAQQTTATTSPESVAEPVEPAVDKLPVDAAPQVPGGRTSWQECPYLDTRWVADTNGQRVTGVGVDERFSTPACVFWSYPEEPQLTVIVREMDTIDDAIAVVDWAAPVDTTELAEEPAGWSGGRRGGTDESGALYAVQKDTVAVAVFTNQDQSLKAQLVAETVITNLGL</sequence>
<dbReference type="SUPFAM" id="SSF55724">
    <property type="entry name" value="Mog1p/PsbP-like"/>
    <property type="match status" value="1"/>
</dbReference>
<keyword evidence="5" id="KW-1185">Reference proteome</keyword>
<dbReference type="InterPro" id="IPR016123">
    <property type="entry name" value="Mog1/PsbP_a/b/a-sand"/>
</dbReference>
<evidence type="ECO:0000259" key="3">
    <source>
        <dbReference type="Pfam" id="PF09449"/>
    </source>
</evidence>
<dbReference type="STRING" id="196164.gene:10743232"/>
<evidence type="ECO:0000313" key="4">
    <source>
        <dbReference type="EMBL" id="BAC19594.1"/>
    </source>
</evidence>
<accession>Q8FLS6</accession>
<dbReference type="OrthoDB" id="4774058at2"/>
<dbReference type="eggNOG" id="ENOG50337DZ">
    <property type="taxonomic scope" value="Bacteria"/>
</dbReference>
<evidence type="ECO:0000256" key="1">
    <source>
        <dbReference type="SAM" id="MobiDB-lite"/>
    </source>
</evidence>
<reference evidence="4 5" key="1">
    <citation type="journal article" date="2003" name="Genome Res.">
        <title>Comparative complete genome sequence analysis of the amino acid replacements responsible for the thermostability of Corynebacterium efficiens.</title>
        <authorList>
            <person name="Nishio Y."/>
            <person name="Nakamura Y."/>
            <person name="Kawarabayasi Y."/>
            <person name="Usuda Y."/>
            <person name="Kimura E."/>
            <person name="Sugimoto S."/>
            <person name="Matsui K."/>
            <person name="Yamagishi A."/>
            <person name="Kikuchi H."/>
            <person name="Ikeo K."/>
            <person name="Gojobori T."/>
        </authorList>
    </citation>
    <scope>NUCLEOTIDE SEQUENCE [LARGE SCALE GENOMIC DNA]</scope>
    <source>
        <strain evidence="5">DSM 44549 / YS-314 / AJ 12310 / JCM 11189 / NBRC 100395</strain>
    </source>
</reference>
<protein>
    <recommendedName>
        <fullName evidence="3">DUF2020 domain-containing protein</fullName>
    </recommendedName>
</protein>
<dbReference type="PROSITE" id="PS51257">
    <property type="entry name" value="PROKAR_LIPOPROTEIN"/>
    <property type="match status" value="1"/>
</dbReference>
<accession>C8NJA5</accession>
<evidence type="ECO:0000313" key="5">
    <source>
        <dbReference type="Proteomes" id="UP000001409"/>
    </source>
</evidence>
<feature type="signal peptide" evidence="2">
    <location>
        <begin position="1"/>
        <end position="22"/>
    </location>
</feature>
<dbReference type="InterPro" id="IPR018567">
    <property type="entry name" value="DUF2020"/>
</dbReference>
<dbReference type="RefSeq" id="WP_006768847.1">
    <property type="nucleotide sequence ID" value="NC_004369.1"/>
</dbReference>
<evidence type="ECO:0000256" key="2">
    <source>
        <dbReference type="SAM" id="SignalP"/>
    </source>
</evidence>
<dbReference type="Pfam" id="PF09449">
    <property type="entry name" value="DUF2020"/>
    <property type="match status" value="1"/>
</dbReference>
<dbReference type="EMBL" id="BA000035">
    <property type="protein sequence ID" value="BAC19594.1"/>
    <property type="molecule type" value="Genomic_DNA"/>
</dbReference>
<feature type="region of interest" description="Disordered" evidence="1">
    <location>
        <begin position="29"/>
        <end position="52"/>
    </location>
</feature>
<feature type="domain" description="DUF2020" evidence="3">
    <location>
        <begin position="59"/>
        <end position="202"/>
    </location>
</feature>
<dbReference type="KEGG" id="cef:CE2784"/>
<dbReference type="AlphaFoldDB" id="Q8FLS6"/>
<feature type="compositionally biased region" description="Low complexity" evidence="1">
    <location>
        <begin position="35"/>
        <end position="47"/>
    </location>
</feature>
<dbReference type="Proteomes" id="UP000001409">
    <property type="component" value="Chromosome"/>
</dbReference>
<organism evidence="4 5">
    <name type="scientific">Corynebacterium efficiens (strain DSM 44549 / YS-314 / AJ 12310 / JCM 11189 / NBRC 100395)</name>
    <dbReference type="NCBI Taxonomy" id="196164"/>
    <lineage>
        <taxon>Bacteria</taxon>
        <taxon>Bacillati</taxon>
        <taxon>Actinomycetota</taxon>
        <taxon>Actinomycetes</taxon>
        <taxon>Mycobacteriales</taxon>
        <taxon>Corynebacteriaceae</taxon>
        <taxon>Corynebacterium</taxon>
    </lineage>
</organism>